<keyword evidence="5" id="KW-1185">Reference proteome</keyword>
<dbReference type="GO" id="GO:0006888">
    <property type="term" value="P:endoplasmic reticulum to Golgi vesicle-mediated transport"/>
    <property type="evidence" value="ECO:0007669"/>
    <property type="project" value="InterPro"/>
</dbReference>
<dbReference type="Proteomes" id="UP000887575">
    <property type="component" value="Unassembled WGS sequence"/>
</dbReference>
<proteinExistence type="inferred from homology"/>
<dbReference type="Gene3D" id="3.30.450.70">
    <property type="match status" value="1"/>
</dbReference>
<evidence type="ECO:0000256" key="3">
    <source>
        <dbReference type="ARBA" id="ARBA00022892"/>
    </source>
</evidence>
<dbReference type="AlphaFoldDB" id="A0AAF3F627"/>
<evidence type="ECO:0000256" key="1">
    <source>
        <dbReference type="ARBA" id="ARBA00004556"/>
    </source>
</evidence>
<dbReference type="InterPro" id="IPR011012">
    <property type="entry name" value="Longin-like_dom_sf"/>
</dbReference>
<dbReference type="CDD" id="cd14854">
    <property type="entry name" value="TRAPPC2L"/>
    <property type="match status" value="1"/>
</dbReference>
<evidence type="ECO:0000256" key="2">
    <source>
        <dbReference type="ARBA" id="ARBA00006626"/>
    </source>
</evidence>
<dbReference type="Pfam" id="PF04628">
    <property type="entry name" value="Sedlin_N"/>
    <property type="match status" value="1"/>
</dbReference>
<evidence type="ECO:0000313" key="6">
    <source>
        <dbReference type="WBParaSite" id="MBELARI_LOCUS21822"/>
    </source>
</evidence>
<evidence type="ECO:0000256" key="4">
    <source>
        <dbReference type="ARBA" id="ARBA00024408"/>
    </source>
</evidence>
<reference evidence="6" key="1">
    <citation type="submission" date="2024-02" db="UniProtKB">
        <authorList>
            <consortium name="WormBaseParasite"/>
        </authorList>
    </citation>
    <scope>IDENTIFICATION</scope>
</reference>
<protein>
    <recommendedName>
        <fullName evidence="4">Trafficking protein particle complex subunit 2-like protein</fullName>
    </recommendedName>
</protein>
<dbReference type="SUPFAM" id="SSF64356">
    <property type="entry name" value="SNARE-like"/>
    <property type="match status" value="1"/>
</dbReference>
<keyword evidence="3" id="KW-0931">ER-Golgi transport</keyword>
<sequence length="138" mass="15272">MINPGNGALCISIVGKENARLWSGLSDDASRVVCEVELFAHVSLDIVDERATKATENYLGQVYSDHLYKCFAYVSSTGVKFVLVTDSKSQGLRDSEMRAIFKKLHHAYCNAISNPFYVVGQPIKSKHLTEAAKQIFAQ</sequence>
<comment type="similarity">
    <text evidence="2">Belongs to the TRAPP small subunits family. Sedlin subfamily.</text>
</comment>
<dbReference type="GO" id="GO:0048471">
    <property type="term" value="C:perinuclear region of cytoplasm"/>
    <property type="evidence" value="ECO:0007669"/>
    <property type="project" value="UniProtKB-SubCell"/>
</dbReference>
<keyword evidence="3" id="KW-0813">Transport</keyword>
<name>A0AAF3F627_9BILA</name>
<comment type="subcellular location">
    <subcellularLocation>
        <location evidence="1">Cytoplasm</location>
        <location evidence="1">Perinuclear region</location>
    </subcellularLocation>
</comment>
<evidence type="ECO:0000313" key="5">
    <source>
        <dbReference type="Proteomes" id="UP000887575"/>
    </source>
</evidence>
<dbReference type="WBParaSite" id="MBELARI_LOCUS21822">
    <property type="protein sequence ID" value="MBELARI_LOCUS21822"/>
    <property type="gene ID" value="MBELARI_LOCUS21822"/>
</dbReference>
<dbReference type="PANTHER" id="PTHR12403">
    <property type="entry name" value="TRAFFICKING PROTEIN PARTICLE COMPLEX SUBUNIT 2"/>
    <property type="match status" value="1"/>
</dbReference>
<accession>A0AAF3F627</accession>
<dbReference type="InterPro" id="IPR006722">
    <property type="entry name" value="Sedlin"/>
</dbReference>
<dbReference type="InterPro" id="IPR044760">
    <property type="entry name" value="TRAPPC2L"/>
</dbReference>
<organism evidence="5 6">
    <name type="scientific">Mesorhabditis belari</name>
    <dbReference type="NCBI Taxonomy" id="2138241"/>
    <lineage>
        <taxon>Eukaryota</taxon>
        <taxon>Metazoa</taxon>
        <taxon>Ecdysozoa</taxon>
        <taxon>Nematoda</taxon>
        <taxon>Chromadorea</taxon>
        <taxon>Rhabditida</taxon>
        <taxon>Rhabditina</taxon>
        <taxon>Rhabditomorpha</taxon>
        <taxon>Rhabditoidea</taxon>
        <taxon>Rhabditidae</taxon>
        <taxon>Mesorhabditinae</taxon>
        <taxon>Mesorhabditis</taxon>
    </lineage>
</organism>